<feature type="non-terminal residue" evidence="1">
    <location>
        <position position="1"/>
    </location>
</feature>
<comment type="caution">
    <text evidence="1">The sequence shown here is derived from an EMBL/GenBank/DDBJ whole genome shotgun (WGS) entry which is preliminary data.</text>
</comment>
<accession>A0A850R464</accession>
<dbReference type="Proteomes" id="UP000533429">
    <property type="component" value="Unassembled WGS sequence"/>
</dbReference>
<protein>
    <submittedName>
        <fullName evidence="1">Hydrogenase maturation peptidase HycI</fullName>
    </submittedName>
</protein>
<gene>
    <name evidence="1" type="primary">hycI</name>
    <name evidence="1" type="ORF">HWA77_24170</name>
</gene>
<evidence type="ECO:0000313" key="1">
    <source>
        <dbReference type="EMBL" id="NVP03305.1"/>
    </source>
</evidence>
<evidence type="ECO:0000313" key="2">
    <source>
        <dbReference type="Proteomes" id="UP000533429"/>
    </source>
</evidence>
<dbReference type="EMBL" id="JABXOR010001566">
    <property type="protein sequence ID" value="NVP03305.1"/>
    <property type="molecule type" value="Genomic_DNA"/>
</dbReference>
<reference evidence="1 2" key="1">
    <citation type="submission" date="2020-06" db="EMBL/GenBank/DDBJ databases">
        <title>Photobacterium damselae subsp. damselae comparative genomics.</title>
        <authorList>
            <person name="Osorio C.R."/>
        </authorList>
    </citation>
    <scope>NUCLEOTIDE SEQUENCE [LARGE SCALE GENOMIC DNA]</scope>
    <source>
        <strain evidence="1 2">TW250/03</strain>
    </source>
</reference>
<proteinExistence type="predicted"/>
<name>A0A850R464_PHODD</name>
<sequence length="39" mass="4214">IQPAIVAFSAPLTEMVQNAVSTLYQVLPVWQGDGGFEHV</sequence>
<dbReference type="AlphaFoldDB" id="A0A850R464"/>
<organism evidence="1 2">
    <name type="scientific">Photobacterium damselae subsp. damselae</name>
    <name type="common">Listonella damsela</name>
    <dbReference type="NCBI Taxonomy" id="85581"/>
    <lineage>
        <taxon>Bacteria</taxon>
        <taxon>Pseudomonadati</taxon>
        <taxon>Pseudomonadota</taxon>
        <taxon>Gammaproteobacteria</taxon>
        <taxon>Vibrionales</taxon>
        <taxon>Vibrionaceae</taxon>
        <taxon>Photobacterium</taxon>
    </lineage>
</organism>